<organism evidence="4 5">
    <name type="scientific">Botryotinia convoluta</name>
    <dbReference type="NCBI Taxonomy" id="54673"/>
    <lineage>
        <taxon>Eukaryota</taxon>
        <taxon>Fungi</taxon>
        <taxon>Dikarya</taxon>
        <taxon>Ascomycota</taxon>
        <taxon>Pezizomycotina</taxon>
        <taxon>Leotiomycetes</taxon>
        <taxon>Helotiales</taxon>
        <taxon>Sclerotiniaceae</taxon>
        <taxon>Botryotinia</taxon>
    </lineage>
</organism>
<feature type="region of interest" description="Disordered" evidence="2">
    <location>
        <begin position="161"/>
        <end position="188"/>
    </location>
</feature>
<dbReference type="EMBL" id="PQXN01000324">
    <property type="protein sequence ID" value="TGO46423.1"/>
    <property type="molecule type" value="Genomic_DNA"/>
</dbReference>
<evidence type="ECO:0000256" key="2">
    <source>
        <dbReference type="SAM" id="MobiDB-lite"/>
    </source>
</evidence>
<evidence type="ECO:0000313" key="4">
    <source>
        <dbReference type="EMBL" id="TGO46423.1"/>
    </source>
</evidence>
<keyword evidence="5" id="KW-1185">Reference proteome</keyword>
<comment type="caution">
    <text evidence="4">The sequence shown here is derived from an EMBL/GenBank/DDBJ whole genome shotgun (WGS) entry which is preliminary data.</text>
</comment>
<keyword evidence="1" id="KW-0175">Coiled coil</keyword>
<feature type="chain" id="PRO_5021373814" evidence="3">
    <location>
        <begin position="21"/>
        <end position="188"/>
    </location>
</feature>
<dbReference type="Proteomes" id="UP000297527">
    <property type="component" value="Unassembled WGS sequence"/>
</dbReference>
<sequence>MRSLLILFSVAFLLSPRVSSYFASDGWHEDGATPIYGGKYESEETPMLAQDMSGHFLVPKAYVVIAITLGGNIAKNAETAKEYAYVKQECSLGNEGVRDPITHEIKRSPEQEWTFNECVNLMFFLEQSARRLQDERRALQEKIRRRDEEILRENLKYRIESGSSPVESQPLNTARRESDDTTSGLRSV</sequence>
<reference evidence="4 5" key="1">
    <citation type="submission" date="2017-12" db="EMBL/GenBank/DDBJ databases">
        <title>Comparative genomics of Botrytis spp.</title>
        <authorList>
            <person name="Valero-Jimenez C.A."/>
            <person name="Tapia P."/>
            <person name="Veloso J."/>
            <person name="Silva-Moreno E."/>
            <person name="Staats M."/>
            <person name="Valdes J.H."/>
            <person name="Van Kan J.A.L."/>
        </authorList>
    </citation>
    <scope>NUCLEOTIDE SEQUENCE [LARGE SCALE GENOMIC DNA]</scope>
    <source>
        <strain evidence="4 5">MUCL11595</strain>
    </source>
</reference>
<gene>
    <name evidence="4" type="ORF">BCON_0326g00120</name>
</gene>
<protein>
    <submittedName>
        <fullName evidence="4">Uncharacterized protein</fullName>
    </submittedName>
</protein>
<evidence type="ECO:0000313" key="5">
    <source>
        <dbReference type="Proteomes" id="UP000297527"/>
    </source>
</evidence>
<feature type="signal peptide" evidence="3">
    <location>
        <begin position="1"/>
        <end position="20"/>
    </location>
</feature>
<keyword evidence="3" id="KW-0732">Signal</keyword>
<dbReference type="AlphaFoldDB" id="A0A4Z1HN30"/>
<proteinExistence type="predicted"/>
<accession>A0A4Z1HN30</accession>
<feature type="coiled-coil region" evidence="1">
    <location>
        <begin position="122"/>
        <end position="149"/>
    </location>
</feature>
<feature type="compositionally biased region" description="Polar residues" evidence="2">
    <location>
        <begin position="161"/>
        <end position="172"/>
    </location>
</feature>
<dbReference type="OrthoDB" id="10456656at2759"/>
<evidence type="ECO:0000256" key="1">
    <source>
        <dbReference type="SAM" id="Coils"/>
    </source>
</evidence>
<name>A0A4Z1HN30_9HELO</name>
<evidence type="ECO:0000256" key="3">
    <source>
        <dbReference type="SAM" id="SignalP"/>
    </source>
</evidence>